<name>A0A2R5H226_9STRA</name>
<dbReference type="InterPro" id="IPR036322">
    <property type="entry name" value="WD40_repeat_dom_sf"/>
</dbReference>
<dbReference type="InParanoid" id="A0A2R5H226"/>
<organism evidence="1 2">
    <name type="scientific">Hondaea fermentalgiana</name>
    <dbReference type="NCBI Taxonomy" id="2315210"/>
    <lineage>
        <taxon>Eukaryota</taxon>
        <taxon>Sar</taxon>
        <taxon>Stramenopiles</taxon>
        <taxon>Bigyra</taxon>
        <taxon>Labyrinthulomycetes</taxon>
        <taxon>Thraustochytrida</taxon>
        <taxon>Thraustochytriidae</taxon>
        <taxon>Hondaea</taxon>
    </lineage>
</organism>
<accession>A0A2R5H226</accession>
<gene>
    <name evidence="1" type="ORF">FCC1311_106482</name>
</gene>
<reference evidence="1 2" key="1">
    <citation type="submission" date="2017-12" db="EMBL/GenBank/DDBJ databases">
        <title>Sequencing, de novo assembly and annotation of complete genome of a new Thraustochytrid species, strain FCC1311.</title>
        <authorList>
            <person name="Sedici K."/>
            <person name="Godart F."/>
            <person name="Aiese Cigliano R."/>
            <person name="Sanseverino W."/>
            <person name="Barakat M."/>
            <person name="Ortet P."/>
            <person name="Marechal E."/>
            <person name="Cagnac O."/>
            <person name="Amato A."/>
        </authorList>
    </citation>
    <scope>NUCLEOTIDE SEQUENCE [LARGE SCALE GENOMIC DNA]</scope>
</reference>
<dbReference type="AlphaFoldDB" id="A0A2R5H226"/>
<evidence type="ECO:0000313" key="1">
    <source>
        <dbReference type="EMBL" id="GBG34424.1"/>
    </source>
</evidence>
<evidence type="ECO:0000313" key="2">
    <source>
        <dbReference type="Proteomes" id="UP000241890"/>
    </source>
</evidence>
<dbReference type="SUPFAM" id="SSF50978">
    <property type="entry name" value="WD40 repeat-like"/>
    <property type="match status" value="1"/>
</dbReference>
<comment type="caution">
    <text evidence="1">The sequence shown here is derived from an EMBL/GenBank/DDBJ whole genome shotgun (WGS) entry which is preliminary data.</text>
</comment>
<dbReference type="InterPro" id="IPR015943">
    <property type="entry name" value="WD40/YVTN_repeat-like_dom_sf"/>
</dbReference>
<keyword evidence="2" id="KW-1185">Reference proteome</keyword>
<protein>
    <submittedName>
        <fullName evidence="1">Uncharacterized protein</fullName>
    </submittedName>
</protein>
<proteinExistence type="predicted"/>
<dbReference type="Gene3D" id="2.130.10.10">
    <property type="entry name" value="YVTN repeat-like/Quinoprotein amine dehydrogenase"/>
    <property type="match status" value="1"/>
</dbReference>
<sequence>MDETSEGEAEAEELELCVEVQSSSKVRARPTSRRHDNDLHATNELVWACQGCVMVADMEQDVAAHTTFSDGKGQKLFQVQHKNKSILLIAPSKECVAACTDDRVHVWNRNAQSADGKGQEYVLKARARCLKWNDSGKVLAIMQDRAVLVWPVHETSAPFRAASIEEAPSLRAICWFGTRLFIGNQLGQVASLEPSAGLDVNALVWKDLAHNGAVCSLESGPLGVLALCGTHAVDQVRESVELAAGASKSMHSFGLKEALNVSTGPATAQTAPSEAPGGVLGSLLNIAGAQAKERAQLSASVSRVIVRIAAKGEAEPQQHKTMARRESALFVSGLHADSQFAIAFASHVEIFSGSEVLAQVRLGPSTVCRGVALSPHSTGHPLKLRLHVLLDAKAASSESSNVGNEGDFANSNEHNPAAGRFFFGNLEESRRLVLRTFAPRRASIVQQSAQEREACGCGNSSLLDRMGQLEARLEGLLADQSRRADLEVARAARMDRMEAKLDAILALVQQGRQ</sequence>
<dbReference type="EMBL" id="BEYU01000194">
    <property type="protein sequence ID" value="GBG34424.1"/>
    <property type="molecule type" value="Genomic_DNA"/>
</dbReference>
<dbReference type="Proteomes" id="UP000241890">
    <property type="component" value="Unassembled WGS sequence"/>
</dbReference>